<organism evidence="2 3">
    <name type="scientific">Mycobacterium deserti</name>
    <dbReference type="NCBI Taxonomy" id="2978347"/>
    <lineage>
        <taxon>Bacteria</taxon>
        <taxon>Bacillati</taxon>
        <taxon>Actinomycetota</taxon>
        <taxon>Actinomycetes</taxon>
        <taxon>Mycobacteriales</taxon>
        <taxon>Mycobacteriaceae</taxon>
        <taxon>Mycobacterium</taxon>
    </lineage>
</organism>
<evidence type="ECO:0000256" key="1">
    <source>
        <dbReference type="SAM" id="MobiDB-lite"/>
    </source>
</evidence>
<feature type="region of interest" description="Disordered" evidence="1">
    <location>
        <begin position="1"/>
        <end position="26"/>
    </location>
</feature>
<evidence type="ECO:0000313" key="3">
    <source>
        <dbReference type="Proteomes" id="UP001206639"/>
    </source>
</evidence>
<sequence>MANDKQQKKRYVDPGWPAVDGEDDHPVSELAADRTGALSPFGDLTFPLPADELPYLHSSTVINK</sequence>
<protein>
    <submittedName>
        <fullName evidence="2">Uncharacterized protein</fullName>
    </submittedName>
</protein>
<dbReference type="RefSeq" id="WP_260991620.1">
    <property type="nucleotide sequence ID" value="NZ_JAODWD010000001.1"/>
</dbReference>
<accession>A0ABT2M5Q0</accession>
<name>A0ABT2M5Q0_9MYCO</name>
<reference evidence="3" key="1">
    <citation type="submission" date="2023-07" db="EMBL/GenBank/DDBJ databases">
        <authorList>
            <person name="Deng Y."/>
            <person name="Zhang Y.-Q."/>
        </authorList>
    </citation>
    <scope>NUCLEOTIDE SEQUENCE [LARGE SCALE GENOMIC DNA]</scope>
    <source>
        <strain evidence="3">CPCC 205710</strain>
    </source>
</reference>
<gene>
    <name evidence="2" type="ORF">N4S67_04030</name>
</gene>
<dbReference type="EMBL" id="JAODWD010000001">
    <property type="protein sequence ID" value="MCT7657589.1"/>
    <property type="molecule type" value="Genomic_DNA"/>
</dbReference>
<evidence type="ECO:0000313" key="2">
    <source>
        <dbReference type="EMBL" id="MCT7657589.1"/>
    </source>
</evidence>
<keyword evidence="3" id="KW-1185">Reference proteome</keyword>
<proteinExistence type="predicted"/>
<comment type="caution">
    <text evidence="2">The sequence shown here is derived from an EMBL/GenBank/DDBJ whole genome shotgun (WGS) entry which is preliminary data.</text>
</comment>
<dbReference type="Proteomes" id="UP001206639">
    <property type="component" value="Unassembled WGS sequence"/>
</dbReference>